<dbReference type="InterPro" id="IPR005804">
    <property type="entry name" value="FA_desaturase_dom"/>
</dbReference>
<keyword evidence="1" id="KW-1133">Transmembrane helix</keyword>
<proteinExistence type="predicted"/>
<dbReference type="EMBL" id="UINC01049986">
    <property type="protein sequence ID" value="SVB62415.1"/>
    <property type="molecule type" value="Genomic_DNA"/>
</dbReference>
<gene>
    <name evidence="3" type="ORF">METZ01_LOCUS215269</name>
</gene>
<feature type="domain" description="Fatty acid desaturase" evidence="2">
    <location>
        <begin position="57"/>
        <end position="284"/>
    </location>
</feature>
<name>A0A382FIE0_9ZZZZ</name>
<dbReference type="AlphaFoldDB" id="A0A382FIE0"/>
<dbReference type="Pfam" id="PF00487">
    <property type="entry name" value="FA_desaturase"/>
    <property type="match status" value="1"/>
</dbReference>
<feature type="transmembrane region" description="Helical" evidence="1">
    <location>
        <begin position="57"/>
        <end position="75"/>
    </location>
</feature>
<feature type="transmembrane region" description="Helical" evidence="1">
    <location>
        <begin position="180"/>
        <end position="198"/>
    </location>
</feature>
<keyword evidence="1" id="KW-0812">Transmembrane</keyword>
<organism evidence="3">
    <name type="scientific">marine metagenome</name>
    <dbReference type="NCBI Taxonomy" id="408172"/>
    <lineage>
        <taxon>unclassified sequences</taxon>
        <taxon>metagenomes</taxon>
        <taxon>ecological metagenomes</taxon>
    </lineage>
</organism>
<feature type="transmembrane region" description="Helical" evidence="1">
    <location>
        <begin position="30"/>
        <end position="51"/>
    </location>
</feature>
<protein>
    <recommendedName>
        <fullName evidence="2">Fatty acid desaturase domain-containing protein</fullName>
    </recommendedName>
</protein>
<accession>A0A382FIE0</accession>
<evidence type="ECO:0000259" key="2">
    <source>
        <dbReference type="Pfam" id="PF00487"/>
    </source>
</evidence>
<evidence type="ECO:0000256" key="1">
    <source>
        <dbReference type="SAM" id="Phobius"/>
    </source>
</evidence>
<sequence length="306" mass="35251">MGMDQLASQDKLDLSIKQERKVARIFMGRIEWEMIAIGLGQCAIWVMVWVLVVQSIIPLWSGFLISAFTTNFAYLPSHAGQHDHLSGKHKNLKWLNYFVGQISLIPLAQSHEILKATHLMHHAHTNDPGRDPDYFHTHVDNWWQSAMNVQLQTGADGKLAKMVERLSEENPSFQEAMERGGLFSLLFLFAQMMVAVFYPLETFLLWWLPRKLATSYLGVIFSMEPHNKLPKGRYLDTRFWSNGIPRFLNHSMQIHVMHHMYPNICHFDEPKAIEALLPFMIERGIPGADKVPDRVKLNSLITNFSS</sequence>
<reference evidence="3" key="1">
    <citation type="submission" date="2018-05" db="EMBL/GenBank/DDBJ databases">
        <authorList>
            <person name="Lanie J.A."/>
            <person name="Ng W.-L."/>
            <person name="Kazmierczak K.M."/>
            <person name="Andrzejewski T.M."/>
            <person name="Davidsen T.M."/>
            <person name="Wayne K.J."/>
            <person name="Tettelin H."/>
            <person name="Glass J.I."/>
            <person name="Rusch D."/>
            <person name="Podicherti R."/>
            <person name="Tsui H.-C.T."/>
            <person name="Winkler M.E."/>
        </authorList>
    </citation>
    <scope>NUCLEOTIDE SEQUENCE</scope>
</reference>
<dbReference type="GO" id="GO:0006629">
    <property type="term" value="P:lipid metabolic process"/>
    <property type="evidence" value="ECO:0007669"/>
    <property type="project" value="InterPro"/>
</dbReference>
<evidence type="ECO:0000313" key="3">
    <source>
        <dbReference type="EMBL" id="SVB62415.1"/>
    </source>
</evidence>
<keyword evidence="1" id="KW-0472">Membrane</keyword>